<reference evidence="3" key="1">
    <citation type="submission" date="2017-09" db="EMBL/GenBank/DDBJ databases">
        <authorList>
            <person name="Varghese N."/>
            <person name="Submissions S."/>
        </authorList>
    </citation>
    <scope>NUCLEOTIDE SEQUENCE [LARGE SCALE GENOMIC DNA]</scope>
    <source>
        <strain evidence="3">C7</strain>
    </source>
</reference>
<feature type="signal peptide" evidence="1">
    <location>
        <begin position="1"/>
        <end position="21"/>
    </location>
</feature>
<feature type="chain" id="PRO_5012880678" evidence="1">
    <location>
        <begin position="22"/>
        <end position="161"/>
    </location>
</feature>
<accession>A0A2C9CVR6</accession>
<proteinExistence type="predicted"/>
<organism evidence="2 3">
    <name type="scientific">Pontivivens marinum</name>
    <dbReference type="NCBI Taxonomy" id="1690039"/>
    <lineage>
        <taxon>Bacteria</taxon>
        <taxon>Pseudomonadati</taxon>
        <taxon>Pseudomonadota</taxon>
        <taxon>Alphaproteobacteria</taxon>
        <taxon>Rhodobacterales</taxon>
        <taxon>Paracoccaceae</taxon>
        <taxon>Pontivivens</taxon>
    </lineage>
</organism>
<keyword evidence="1" id="KW-0732">Signal</keyword>
<protein>
    <submittedName>
        <fullName evidence="2">Sensory transduction regulator</fullName>
    </submittedName>
</protein>
<dbReference type="Pfam" id="PF10722">
    <property type="entry name" value="YbjN"/>
    <property type="match status" value="1"/>
</dbReference>
<dbReference type="EMBL" id="OCTN01000009">
    <property type="protein sequence ID" value="SOH95303.1"/>
    <property type="molecule type" value="Genomic_DNA"/>
</dbReference>
<dbReference type="Proteomes" id="UP000220034">
    <property type="component" value="Unassembled WGS sequence"/>
</dbReference>
<dbReference type="CDD" id="cd17511">
    <property type="entry name" value="YbjN_AmyR-like"/>
    <property type="match status" value="1"/>
</dbReference>
<gene>
    <name evidence="2" type="ORF">SAMN06273572_10962</name>
</gene>
<dbReference type="AlphaFoldDB" id="A0A2C9CVR6"/>
<evidence type="ECO:0000313" key="3">
    <source>
        <dbReference type="Proteomes" id="UP000220034"/>
    </source>
</evidence>
<dbReference type="OrthoDB" id="33037at2"/>
<evidence type="ECO:0000256" key="1">
    <source>
        <dbReference type="SAM" id="SignalP"/>
    </source>
</evidence>
<keyword evidence="3" id="KW-1185">Reference proteome</keyword>
<evidence type="ECO:0000313" key="2">
    <source>
        <dbReference type="EMBL" id="SOH95303.1"/>
    </source>
</evidence>
<dbReference type="RefSeq" id="WP_097931684.1">
    <property type="nucleotide sequence ID" value="NZ_OCTN01000009.1"/>
</dbReference>
<sequence length="161" mass="18337">MIFRSLFVAASVMLVPAMSYAQDIVDGTNIARLNQIIAEVNPTSSVETDNDGNLYIRAEHDGWNYDVQFYDCDGNKDCSMMQYVVQFDTNGSYRPEQALAWHSDWVWGRISFNDGDVYFEMPINLYGGVTLENFRDSHDLWLTIMGDFVNEIGWGPSVPPK</sequence>
<name>A0A2C9CVR6_9RHOB</name>
<dbReference type="InterPro" id="IPR019660">
    <property type="entry name" value="Put_sensory_transdc_reg_YbjN"/>
</dbReference>